<feature type="transmembrane region" description="Helical" evidence="1">
    <location>
        <begin position="256"/>
        <end position="273"/>
    </location>
</feature>
<gene>
    <name evidence="2" type="ORF">AQJ66_20765</name>
</gene>
<dbReference type="RefSeq" id="WP_061924710.1">
    <property type="nucleotide sequence ID" value="NZ_JBEYBH010000014.1"/>
</dbReference>
<protein>
    <recommendedName>
        <fullName evidence="4">Integral membrane protein</fullName>
    </recommendedName>
</protein>
<proteinExistence type="predicted"/>
<dbReference type="Proteomes" id="UP000053024">
    <property type="component" value="Unassembled WGS sequence"/>
</dbReference>
<keyword evidence="1" id="KW-0472">Membrane</keyword>
<keyword evidence="1" id="KW-1133">Transmembrane helix</keyword>
<keyword evidence="1" id="KW-0812">Transmembrane</keyword>
<dbReference type="EMBL" id="LMWX01000032">
    <property type="protein sequence ID" value="KUN83057.1"/>
    <property type="molecule type" value="Genomic_DNA"/>
</dbReference>
<evidence type="ECO:0000313" key="3">
    <source>
        <dbReference type="Proteomes" id="UP000053024"/>
    </source>
</evidence>
<dbReference type="OrthoDB" id="4339140at2"/>
<evidence type="ECO:0000313" key="2">
    <source>
        <dbReference type="EMBL" id="KUN83057.1"/>
    </source>
</evidence>
<comment type="caution">
    <text evidence="2">The sequence shown here is derived from an EMBL/GenBank/DDBJ whole genome shotgun (WGS) entry which is preliminary data.</text>
</comment>
<feature type="transmembrane region" description="Helical" evidence="1">
    <location>
        <begin position="227"/>
        <end position="250"/>
    </location>
</feature>
<dbReference type="AlphaFoldDB" id="A0A101SZJ2"/>
<feature type="transmembrane region" description="Helical" evidence="1">
    <location>
        <begin position="183"/>
        <end position="206"/>
    </location>
</feature>
<accession>A0A101SZJ2</accession>
<dbReference type="STRING" id="285568.AQJ66_20765"/>
<feature type="transmembrane region" description="Helical" evidence="1">
    <location>
        <begin position="320"/>
        <end position="340"/>
    </location>
</feature>
<feature type="transmembrane region" description="Helical" evidence="1">
    <location>
        <begin position="76"/>
        <end position="97"/>
    </location>
</feature>
<feature type="transmembrane region" description="Helical" evidence="1">
    <location>
        <begin position="142"/>
        <end position="163"/>
    </location>
</feature>
<feature type="transmembrane region" description="Helical" evidence="1">
    <location>
        <begin position="280"/>
        <end position="300"/>
    </location>
</feature>
<feature type="transmembrane region" description="Helical" evidence="1">
    <location>
        <begin position="103"/>
        <end position="121"/>
    </location>
</feature>
<name>A0A101SZJ2_9ACTN</name>
<organism evidence="2 3">
    <name type="scientific">Streptomyces bungoensis</name>
    <dbReference type="NCBI Taxonomy" id="285568"/>
    <lineage>
        <taxon>Bacteria</taxon>
        <taxon>Bacillati</taxon>
        <taxon>Actinomycetota</taxon>
        <taxon>Actinomycetes</taxon>
        <taxon>Kitasatosporales</taxon>
        <taxon>Streptomycetaceae</taxon>
        <taxon>Streptomyces</taxon>
    </lineage>
</organism>
<sequence length="359" mass="36857">MKALLHRHRELCERAVDPLEIAAGLEAHGVTDRTAARFRHRDVFSLAEELYARVPRDGAPVPQPHPVSAPRPRSGWIPLTLLPGALGAAVVTGLRLTHGRPRQLVVLGGLLAVAFAVRAALRRGPLAPRHGTVPWRTASGTRAATLWLLGYAALGDGLVRAVVAGGPDALPDGTHDGSWPVTAALALALLLACAPAAWCAHLLTAGARRRLAGSRGLRDFTAAARPLLLGTVALFLAALTALLALCGAVLHENAAFPQGLTLGALLLLARLLAAHQHRHAPAVALGAAAAAEAMGPALLLAGRLPGCAVLASPVQALLDAWSPAALPALACGTAALALLVHTLRTLTRASAHAPPGTPE</sequence>
<reference evidence="2 3" key="1">
    <citation type="submission" date="2015-10" db="EMBL/GenBank/DDBJ databases">
        <title>Draft genome sequence of Streptomyces bungoensis DSM 41781, type strain for the species Streptomyces bungoensis.</title>
        <authorList>
            <person name="Ruckert C."/>
            <person name="Winkler A."/>
            <person name="Kalinowski J."/>
            <person name="Kampfer P."/>
            <person name="Glaeser S."/>
        </authorList>
    </citation>
    <scope>NUCLEOTIDE SEQUENCE [LARGE SCALE GENOMIC DNA]</scope>
    <source>
        <strain evidence="2 3">DSM 41781</strain>
    </source>
</reference>
<evidence type="ECO:0000256" key="1">
    <source>
        <dbReference type="SAM" id="Phobius"/>
    </source>
</evidence>
<keyword evidence="3" id="KW-1185">Reference proteome</keyword>
<evidence type="ECO:0008006" key="4">
    <source>
        <dbReference type="Google" id="ProtNLM"/>
    </source>
</evidence>